<dbReference type="InterPro" id="IPR042178">
    <property type="entry name" value="Serpin_sf_1"/>
</dbReference>
<evidence type="ECO:0000256" key="1">
    <source>
        <dbReference type="RuleBase" id="RU000411"/>
    </source>
</evidence>
<dbReference type="Proteomes" id="UP001333110">
    <property type="component" value="Unassembled WGS sequence"/>
</dbReference>
<dbReference type="EMBL" id="JAUNZN010000001">
    <property type="protein sequence ID" value="KAK4832929.1"/>
    <property type="molecule type" value="Genomic_DNA"/>
</dbReference>
<dbReference type="SUPFAM" id="SSF56574">
    <property type="entry name" value="Serpins"/>
    <property type="match status" value="1"/>
</dbReference>
<reference evidence="4 5" key="1">
    <citation type="journal article" date="2023" name="J. Hered.">
        <title>Chromosome-level genome of the wood stork (Mycteria americana) provides insight into avian chromosome evolution.</title>
        <authorList>
            <person name="Flamio R. Jr."/>
            <person name="Ramstad K.M."/>
        </authorList>
    </citation>
    <scope>NUCLEOTIDE SEQUENCE [LARGE SCALE GENOMIC DNA]</scope>
    <source>
        <strain evidence="4">JAX WOST 10</strain>
    </source>
</reference>
<dbReference type="InterPro" id="IPR000215">
    <property type="entry name" value="Serpin_fam"/>
</dbReference>
<comment type="similarity">
    <text evidence="1">Belongs to the serpin family.</text>
</comment>
<comment type="caution">
    <text evidence="4">The sequence shown here is derived from an EMBL/GenBank/DDBJ whole genome shotgun (WGS) entry which is preliminary data.</text>
</comment>
<feature type="region of interest" description="Disordered" evidence="2">
    <location>
        <begin position="1"/>
        <end position="20"/>
    </location>
</feature>
<dbReference type="GO" id="GO:0004867">
    <property type="term" value="F:serine-type endopeptidase inhibitor activity"/>
    <property type="evidence" value="ECO:0007669"/>
    <property type="project" value="InterPro"/>
</dbReference>
<evidence type="ECO:0000259" key="3">
    <source>
        <dbReference type="SMART" id="SM00093"/>
    </source>
</evidence>
<dbReference type="InterPro" id="IPR023796">
    <property type="entry name" value="Serpin_dom"/>
</dbReference>
<protein>
    <recommendedName>
        <fullName evidence="3">Serpin domain-containing protein</fullName>
    </recommendedName>
</protein>
<dbReference type="PANTHER" id="PTHR11461:SF129">
    <property type="entry name" value="SERPIN E3"/>
    <property type="match status" value="1"/>
</dbReference>
<evidence type="ECO:0000313" key="4">
    <source>
        <dbReference type="EMBL" id="KAK4832929.1"/>
    </source>
</evidence>
<dbReference type="Gene3D" id="2.30.39.10">
    <property type="entry name" value="Alpha-1-antitrypsin, domain 1"/>
    <property type="match status" value="1"/>
</dbReference>
<proteinExistence type="inferred from homology"/>
<keyword evidence="5" id="KW-1185">Reference proteome</keyword>
<dbReference type="Pfam" id="PF00079">
    <property type="entry name" value="Serpin"/>
    <property type="match status" value="1"/>
</dbReference>
<evidence type="ECO:0000313" key="5">
    <source>
        <dbReference type="Proteomes" id="UP001333110"/>
    </source>
</evidence>
<sequence length="463" mass="51398">MATQEDIKGPYGNSAGKPQMQTGSNPSLAFMLPIFFSAFILSTCCFTKGNCISYDELKELKTEFAINIYRHVSEAENRTNLVVSPASVAVSLELLQFGAQGNTFTELQDALGYNIHDQSVQDFLHTVYEGATDPSQGTVVQLACSFFVDAGVQLSPRFTARAARWANTTLQQTNFTDPNRTAAQIQQWITSNLGDGDVHGMPLESAGSPLSQVSLVSTMYFKSMWQKKFSFMDTQMLPFTTAEGSTLNVPTMHHTAEVNYGQFQTAALEAFSVVELPYLGEKLSMFLMLPSHKRTSLSQIESHLSAKTITLWANSLKRMKMDIFLPRFCIQSLFDLKTVFSALGIRDAFDPITANFKGISEQGSLYISEAIHKAEIEVTEDGTKASGATAMVLLKRSRTPIFKADRPFTFFLRQANTVAEFFTSSTEINNKFFVNSMPFFSPGNFNNHGNIGFRVFKSMKNTV</sequence>
<dbReference type="InterPro" id="IPR042185">
    <property type="entry name" value="Serpin_sf_2"/>
</dbReference>
<dbReference type="InterPro" id="IPR036186">
    <property type="entry name" value="Serpin_sf"/>
</dbReference>
<organism evidence="4 5">
    <name type="scientific">Mycteria americana</name>
    <name type="common">Wood stork</name>
    <dbReference type="NCBI Taxonomy" id="33587"/>
    <lineage>
        <taxon>Eukaryota</taxon>
        <taxon>Metazoa</taxon>
        <taxon>Chordata</taxon>
        <taxon>Craniata</taxon>
        <taxon>Vertebrata</taxon>
        <taxon>Euteleostomi</taxon>
        <taxon>Archelosauria</taxon>
        <taxon>Archosauria</taxon>
        <taxon>Dinosauria</taxon>
        <taxon>Saurischia</taxon>
        <taxon>Theropoda</taxon>
        <taxon>Coelurosauria</taxon>
        <taxon>Aves</taxon>
        <taxon>Neognathae</taxon>
        <taxon>Neoaves</taxon>
        <taxon>Aequornithes</taxon>
        <taxon>Ciconiiformes</taxon>
        <taxon>Ciconiidae</taxon>
        <taxon>Mycteria</taxon>
    </lineage>
</organism>
<feature type="domain" description="Serpin" evidence="3">
    <location>
        <begin position="66"/>
        <end position="431"/>
    </location>
</feature>
<dbReference type="Gene3D" id="3.30.497.10">
    <property type="entry name" value="Antithrombin, subunit I, domain 2"/>
    <property type="match status" value="1"/>
</dbReference>
<dbReference type="CDD" id="cd19574">
    <property type="entry name" value="serpinE3"/>
    <property type="match status" value="1"/>
</dbReference>
<name>A0AAN7P007_MYCAM</name>
<gene>
    <name evidence="4" type="ORF">QYF61_026572</name>
</gene>
<dbReference type="InterPro" id="IPR031172">
    <property type="entry name" value="Serpin_E3"/>
</dbReference>
<dbReference type="SMART" id="SM00093">
    <property type="entry name" value="SERPIN"/>
    <property type="match status" value="1"/>
</dbReference>
<accession>A0AAN7P007</accession>
<dbReference type="PANTHER" id="PTHR11461">
    <property type="entry name" value="SERINE PROTEASE INHIBITOR, SERPIN"/>
    <property type="match status" value="1"/>
</dbReference>
<dbReference type="GO" id="GO:0005615">
    <property type="term" value="C:extracellular space"/>
    <property type="evidence" value="ECO:0007669"/>
    <property type="project" value="InterPro"/>
</dbReference>
<dbReference type="AlphaFoldDB" id="A0AAN7P007"/>
<evidence type="ECO:0000256" key="2">
    <source>
        <dbReference type="SAM" id="MobiDB-lite"/>
    </source>
</evidence>